<dbReference type="EMBL" id="JAAHFQ010000134">
    <property type="protein sequence ID" value="NER27787.1"/>
    <property type="molecule type" value="Genomic_DNA"/>
</dbReference>
<reference evidence="2" key="1">
    <citation type="submission" date="2019-11" db="EMBL/GenBank/DDBJ databases">
        <title>Genomic insights into an expanded diversity of filamentous marine cyanobacteria reveals the extraordinary biosynthetic potential of Moorea and Okeania.</title>
        <authorList>
            <person name="Ferreira Leao T."/>
            <person name="Wang M."/>
            <person name="Moss N."/>
            <person name="Da Silva R."/>
            <person name="Sanders J."/>
            <person name="Nurk S."/>
            <person name="Gurevich A."/>
            <person name="Humphrey G."/>
            <person name="Reher R."/>
            <person name="Zhu Q."/>
            <person name="Belda-Ferre P."/>
            <person name="Glukhov E."/>
            <person name="Rex R."/>
            <person name="Dorrestein P.C."/>
            <person name="Knight R."/>
            <person name="Pevzner P."/>
            <person name="Gerwick W.H."/>
            <person name="Gerwick L."/>
        </authorList>
    </citation>
    <scope>NUCLEOTIDE SEQUENCE</scope>
    <source>
        <strain evidence="2">SIO1C4</strain>
    </source>
</reference>
<evidence type="ECO:0000313" key="2">
    <source>
        <dbReference type="EMBL" id="NER27787.1"/>
    </source>
</evidence>
<name>A0A6B3N829_9CYAN</name>
<evidence type="ECO:0000256" key="1">
    <source>
        <dbReference type="SAM" id="Phobius"/>
    </source>
</evidence>
<keyword evidence="1" id="KW-0812">Transmembrane</keyword>
<protein>
    <recommendedName>
        <fullName evidence="3">SPOR domain-containing protein</fullName>
    </recommendedName>
</protein>
<comment type="caution">
    <text evidence="2">The sequence shown here is derived from an EMBL/GenBank/DDBJ whole genome shotgun (WGS) entry which is preliminary data.</text>
</comment>
<gene>
    <name evidence="2" type="ORF">F6J89_09170</name>
</gene>
<dbReference type="AlphaFoldDB" id="A0A6B3N829"/>
<accession>A0A6B3N829</accession>
<keyword evidence="1" id="KW-1133">Transmembrane helix</keyword>
<organism evidence="2">
    <name type="scientific">Symploca sp. SIO1C4</name>
    <dbReference type="NCBI Taxonomy" id="2607765"/>
    <lineage>
        <taxon>Bacteria</taxon>
        <taxon>Bacillati</taxon>
        <taxon>Cyanobacteriota</taxon>
        <taxon>Cyanophyceae</taxon>
        <taxon>Coleofasciculales</taxon>
        <taxon>Coleofasciculaceae</taxon>
        <taxon>Symploca</taxon>
    </lineage>
</organism>
<proteinExistence type="predicted"/>
<evidence type="ECO:0008006" key="3">
    <source>
        <dbReference type="Google" id="ProtNLM"/>
    </source>
</evidence>
<feature type="transmembrane region" description="Helical" evidence="1">
    <location>
        <begin position="12"/>
        <end position="38"/>
    </location>
</feature>
<sequence length="262" mass="29053">MTRVFQLFRHQITLINAITGPALLLIESVVFSIVAPAIAQTPPEQRIFGEELPPPSPPSIPTLTFPASPLPTALPSNPNNEREFNFQAPNPPAIPRMPTQPPNLYRVEVFGDNSLLLSQVQQLESEAFIRRREGVIQAGVFADKFKAQSLARSLISQGFQARVTEVNFTASTDVINSNNPNNSREIFRRRSYFVVIPGNQRDLPDITAQVVQLGVARYIVTQRSSPRGTHVAVGPFSAREEANRWSSYLQSSGLDARVYFGN</sequence>
<keyword evidence="1" id="KW-0472">Membrane</keyword>